<name>A0ABQ3ZY66_9ACTN</name>
<dbReference type="EMBL" id="BOMN01000092">
    <property type="protein sequence ID" value="GIE23548.1"/>
    <property type="molecule type" value="Genomic_DNA"/>
</dbReference>
<sequence>MYVPSVMTRPAPPAARRAKYAAVASLGTPSGEWKRVIGAMAIRFGTVIPPRVSGRDSRRAARVVTAIDPFQWSAATVGSDVHVRFKLV</sequence>
<comment type="caution">
    <text evidence="1">The sequence shown here is derived from an EMBL/GenBank/DDBJ whole genome shotgun (WGS) entry which is preliminary data.</text>
</comment>
<dbReference type="Proteomes" id="UP000603200">
    <property type="component" value="Unassembled WGS sequence"/>
</dbReference>
<gene>
    <name evidence="1" type="ORF">Ahu01nite_066500</name>
</gene>
<keyword evidence="2" id="KW-1185">Reference proteome</keyword>
<organism evidence="1 2">
    <name type="scientific">Winogradskya humida</name>
    <dbReference type="NCBI Taxonomy" id="113566"/>
    <lineage>
        <taxon>Bacteria</taxon>
        <taxon>Bacillati</taxon>
        <taxon>Actinomycetota</taxon>
        <taxon>Actinomycetes</taxon>
        <taxon>Micromonosporales</taxon>
        <taxon>Micromonosporaceae</taxon>
        <taxon>Winogradskya</taxon>
    </lineage>
</organism>
<accession>A0ABQ3ZY66</accession>
<protein>
    <submittedName>
        <fullName evidence="1">Uncharacterized protein</fullName>
    </submittedName>
</protein>
<reference evidence="1 2" key="1">
    <citation type="submission" date="2021-01" db="EMBL/GenBank/DDBJ databases">
        <title>Whole genome shotgun sequence of Actinoplanes humidus NBRC 14915.</title>
        <authorList>
            <person name="Komaki H."/>
            <person name="Tamura T."/>
        </authorList>
    </citation>
    <scope>NUCLEOTIDE SEQUENCE [LARGE SCALE GENOMIC DNA]</scope>
    <source>
        <strain evidence="1 2">NBRC 14915</strain>
    </source>
</reference>
<proteinExistence type="predicted"/>
<evidence type="ECO:0000313" key="1">
    <source>
        <dbReference type="EMBL" id="GIE23548.1"/>
    </source>
</evidence>
<evidence type="ECO:0000313" key="2">
    <source>
        <dbReference type="Proteomes" id="UP000603200"/>
    </source>
</evidence>